<organism evidence="7 8">
    <name type="scientific">Sagittula marina</name>
    <dbReference type="NCBI Taxonomy" id="943940"/>
    <lineage>
        <taxon>Bacteria</taxon>
        <taxon>Pseudomonadati</taxon>
        <taxon>Pseudomonadota</taxon>
        <taxon>Alphaproteobacteria</taxon>
        <taxon>Rhodobacterales</taxon>
        <taxon>Roseobacteraceae</taxon>
        <taxon>Sagittula</taxon>
    </lineage>
</organism>
<name>A0A7W6GRD3_9RHOB</name>
<dbReference type="Pfam" id="PF04542">
    <property type="entry name" value="Sigma70_r2"/>
    <property type="match status" value="1"/>
</dbReference>
<dbReference type="InterPro" id="IPR039425">
    <property type="entry name" value="RNA_pol_sigma-70-like"/>
</dbReference>
<dbReference type="SUPFAM" id="SSF88946">
    <property type="entry name" value="Sigma2 domain of RNA polymerase sigma factors"/>
    <property type="match status" value="1"/>
</dbReference>
<evidence type="ECO:0000256" key="1">
    <source>
        <dbReference type="ARBA" id="ARBA00010641"/>
    </source>
</evidence>
<sequence>MGGSDSMTPQEEIEALIARVAMADRKAFRDLYSRTSAKLFGVSVRILKDEALAEEVLQEVYVKLWDRAGAYRSNGYSPMTWLITITRNASIDRLRKARREGSAMAPVDIAERLYDDAPGPAQQAEMRSEAKALQACLSELPLDRSEMVQRVYLQGLTYQEIAEETGIKLNTVRTWLRRSLMQLRECLGG</sequence>
<gene>
    <name evidence="7" type="ORF">GGQ68_000784</name>
</gene>
<dbReference type="PANTHER" id="PTHR43133">
    <property type="entry name" value="RNA POLYMERASE ECF-TYPE SIGMA FACTO"/>
    <property type="match status" value="1"/>
</dbReference>
<keyword evidence="2" id="KW-0805">Transcription regulation</keyword>
<dbReference type="NCBIfam" id="TIGR02937">
    <property type="entry name" value="sigma70-ECF"/>
    <property type="match status" value="1"/>
</dbReference>
<dbReference type="Pfam" id="PF08281">
    <property type="entry name" value="Sigma70_r4_2"/>
    <property type="match status" value="1"/>
</dbReference>
<dbReference type="GO" id="GO:0006352">
    <property type="term" value="P:DNA-templated transcription initiation"/>
    <property type="evidence" value="ECO:0007669"/>
    <property type="project" value="InterPro"/>
</dbReference>
<proteinExistence type="inferred from homology"/>
<dbReference type="EMBL" id="JACIEJ010000002">
    <property type="protein sequence ID" value="MBB3984468.1"/>
    <property type="molecule type" value="Genomic_DNA"/>
</dbReference>
<dbReference type="InterPro" id="IPR036388">
    <property type="entry name" value="WH-like_DNA-bd_sf"/>
</dbReference>
<protein>
    <submittedName>
        <fullName evidence="7">RNA polymerase sigma-70 factor (ECF subfamily)</fullName>
    </submittedName>
</protein>
<evidence type="ECO:0000259" key="5">
    <source>
        <dbReference type="Pfam" id="PF04542"/>
    </source>
</evidence>
<evidence type="ECO:0000256" key="3">
    <source>
        <dbReference type="ARBA" id="ARBA00023082"/>
    </source>
</evidence>
<dbReference type="Gene3D" id="1.10.1740.10">
    <property type="match status" value="1"/>
</dbReference>
<evidence type="ECO:0000256" key="2">
    <source>
        <dbReference type="ARBA" id="ARBA00023015"/>
    </source>
</evidence>
<dbReference type="Proteomes" id="UP000541426">
    <property type="component" value="Unassembled WGS sequence"/>
</dbReference>
<dbReference type="GO" id="GO:0016987">
    <property type="term" value="F:sigma factor activity"/>
    <property type="evidence" value="ECO:0007669"/>
    <property type="project" value="UniProtKB-KW"/>
</dbReference>
<accession>A0A7W6GRD3</accession>
<evidence type="ECO:0000256" key="4">
    <source>
        <dbReference type="ARBA" id="ARBA00023163"/>
    </source>
</evidence>
<dbReference type="Gene3D" id="1.10.10.10">
    <property type="entry name" value="Winged helix-like DNA-binding domain superfamily/Winged helix DNA-binding domain"/>
    <property type="match status" value="1"/>
</dbReference>
<dbReference type="InterPro" id="IPR013325">
    <property type="entry name" value="RNA_pol_sigma_r2"/>
</dbReference>
<evidence type="ECO:0000313" key="7">
    <source>
        <dbReference type="EMBL" id="MBB3984468.1"/>
    </source>
</evidence>
<keyword evidence="4" id="KW-0804">Transcription</keyword>
<feature type="domain" description="RNA polymerase sigma-70 region 2" evidence="5">
    <location>
        <begin position="31"/>
        <end position="99"/>
    </location>
</feature>
<comment type="caution">
    <text evidence="7">The sequence shown here is derived from an EMBL/GenBank/DDBJ whole genome shotgun (WGS) entry which is preliminary data.</text>
</comment>
<reference evidence="7 8" key="1">
    <citation type="submission" date="2020-08" db="EMBL/GenBank/DDBJ databases">
        <title>Genomic Encyclopedia of Type Strains, Phase IV (KMG-IV): sequencing the most valuable type-strain genomes for metagenomic binning, comparative biology and taxonomic classification.</title>
        <authorList>
            <person name="Goeker M."/>
        </authorList>
    </citation>
    <scope>NUCLEOTIDE SEQUENCE [LARGE SCALE GENOMIC DNA]</scope>
    <source>
        <strain evidence="7 8">DSM 102235</strain>
    </source>
</reference>
<keyword evidence="8" id="KW-1185">Reference proteome</keyword>
<keyword evidence="3" id="KW-0731">Sigma factor</keyword>
<dbReference type="GO" id="GO:0003677">
    <property type="term" value="F:DNA binding"/>
    <property type="evidence" value="ECO:0007669"/>
    <property type="project" value="InterPro"/>
</dbReference>
<feature type="domain" description="RNA polymerase sigma factor 70 region 4 type 2" evidence="6">
    <location>
        <begin position="132"/>
        <end position="183"/>
    </location>
</feature>
<evidence type="ECO:0000259" key="6">
    <source>
        <dbReference type="Pfam" id="PF08281"/>
    </source>
</evidence>
<dbReference type="AlphaFoldDB" id="A0A7W6GRD3"/>
<evidence type="ECO:0000313" key="8">
    <source>
        <dbReference type="Proteomes" id="UP000541426"/>
    </source>
</evidence>
<dbReference type="InterPro" id="IPR013249">
    <property type="entry name" value="RNA_pol_sigma70_r4_t2"/>
</dbReference>
<dbReference type="PANTHER" id="PTHR43133:SF62">
    <property type="entry name" value="RNA POLYMERASE SIGMA FACTOR SIGZ"/>
    <property type="match status" value="1"/>
</dbReference>
<dbReference type="InterPro" id="IPR014284">
    <property type="entry name" value="RNA_pol_sigma-70_dom"/>
</dbReference>
<dbReference type="InterPro" id="IPR007627">
    <property type="entry name" value="RNA_pol_sigma70_r2"/>
</dbReference>
<dbReference type="SUPFAM" id="SSF88659">
    <property type="entry name" value="Sigma3 and sigma4 domains of RNA polymerase sigma factors"/>
    <property type="match status" value="1"/>
</dbReference>
<dbReference type="InterPro" id="IPR013324">
    <property type="entry name" value="RNA_pol_sigma_r3/r4-like"/>
</dbReference>
<comment type="similarity">
    <text evidence="1">Belongs to the sigma-70 factor family. ECF subfamily.</text>
</comment>
<dbReference type="CDD" id="cd06171">
    <property type="entry name" value="Sigma70_r4"/>
    <property type="match status" value="1"/>
</dbReference>